<evidence type="ECO:0000259" key="8">
    <source>
        <dbReference type="Pfam" id="PF02384"/>
    </source>
</evidence>
<dbReference type="SUPFAM" id="SSF53335">
    <property type="entry name" value="S-adenosyl-L-methionine-dependent methyltransferases"/>
    <property type="match status" value="1"/>
</dbReference>
<evidence type="ECO:0000256" key="4">
    <source>
        <dbReference type="ARBA" id="ARBA00022691"/>
    </source>
</evidence>
<sequence length="488" mass="55906">MLVCNKSKPDALHDKILFINADREYAEGKAQNKLRPEDIEKIDFVFTNKREVPKYSRLVSKDEIIETHDYNLNIRRYVDNTPDPEPEDVQAHLIGGIPEAEVAAHAGDFACFGVQPETLFVPLRSGYLDFCESITDKRTIKDTLEADPALQQTLADHFAALEDWWAVAQDDLTGLQNGDKIPEVRRTMLTTLKNKLIPLRVLDEFKSAGVFVNWWQKIRYDLKTIISTGWHHSLIPDDYLIAEFFQVEADQIEELDAQISEAQSELDEAVETAQEVAGYEPDEDENVTVTVIKRVLKDLIDDLKDSKGKSAGKELAALKEQDETIKAIEKRIRDSRAALRAKKNELEIKIQLKRLGSDSFKAENRELIRQIDAQLAQLDSSKKADKRKINALNRDNTVLQTRLDETDGMLTAIGGRLKEEEARQLILKKLYDMANYELNRYLNAEKRELIKVAENLWDKYAISSRELERERNETLETLDGYLRGLGYV</sequence>
<dbReference type="GO" id="GO:0009307">
    <property type="term" value="P:DNA restriction-modification system"/>
    <property type="evidence" value="ECO:0007669"/>
    <property type="project" value="UniProtKB-KW"/>
</dbReference>
<dbReference type="AlphaFoldDB" id="A0A0B7MGH1"/>
<dbReference type="REBASE" id="132397">
    <property type="entry name" value="M.SscSp3ORF40003P"/>
</dbReference>
<dbReference type="InterPro" id="IPR003356">
    <property type="entry name" value="DNA_methylase_A-5"/>
</dbReference>
<protein>
    <recommendedName>
        <fullName evidence="1">site-specific DNA-methyltransferase (adenine-specific)</fullName>
        <ecNumber evidence="1">2.1.1.72</ecNumber>
    </recommendedName>
</protein>
<name>A0A0B7MGH1_9FIRM</name>
<dbReference type="GO" id="GO:0003677">
    <property type="term" value="F:DNA binding"/>
    <property type="evidence" value="ECO:0007669"/>
    <property type="project" value="InterPro"/>
</dbReference>
<evidence type="ECO:0000313" key="10">
    <source>
        <dbReference type="Proteomes" id="UP000046155"/>
    </source>
</evidence>
<evidence type="ECO:0000256" key="5">
    <source>
        <dbReference type="ARBA" id="ARBA00022747"/>
    </source>
</evidence>
<dbReference type="GO" id="GO:0009007">
    <property type="term" value="F:site-specific DNA-methyltransferase (adenine-specific) activity"/>
    <property type="evidence" value="ECO:0007669"/>
    <property type="project" value="UniProtKB-EC"/>
</dbReference>
<keyword evidence="5" id="KW-0680">Restriction system</keyword>
<dbReference type="EMBL" id="CDRZ01000236">
    <property type="protein sequence ID" value="CEO89180.1"/>
    <property type="molecule type" value="Genomic_DNA"/>
</dbReference>
<keyword evidence="7" id="KW-0175">Coiled coil</keyword>
<dbReference type="PANTHER" id="PTHR42933:SF3">
    <property type="entry name" value="TYPE I RESTRICTION ENZYME MJAVIII METHYLASE SUBUNIT"/>
    <property type="match status" value="1"/>
</dbReference>
<dbReference type="Proteomes" id="UP000046155">
    <property type="component" value="Unassembled WGS sequence"/>
</dbReference>
<accession>A0A0B7MGH1</accession>
<keyword evidence="4" id="KW-0949">S-adenosyl-L-methionine</keyword>
<evidence type="ECO:0000313" key="9">
    <source>
        <dbReference type="EMBL" id="CEO89180.1"/>
    </source>
</evidence>
<dbReference type="PANTHER" id="PTHR42933">
    <property type="entry name" value="SLR6095 PROTEIN"/>
    <property type="match status" value="1"/>
</dbReference>
<keyword evidence="10" id="KW-1185">Reference proteome</keyword>
<keyword evidence="2" id="KW-0489">Methyltransferase</keyword>
<proteinExistence type="predicted"/>
<dbReference type="Gene3D" id="3.40.50.150">
    <property type="entry name" value="Vaccinia Virus protein VP39"/>
    <property type="match status" value="1"/>
</dbReference>
<dbReference type="EC" id="2.1.1.72" evidence="1"/>
<evidence type="ECO:0000256" key="7">
    <source>
        <dbReference type="SAM" id="Coils"/>
    </source>
</evidence>
<evidence type="ECO:0000256" key="2">
    <source>
        <dbReference type="ARBA" id="ARBA00022603"/>
    </source>
</evidence>
<evidence type="ECO:0000256" key="1">
    <source>
        <dbReference type="ARBA" id="ARBA00011900"/>
    </source>
</evidence>
<feature type="coiled-coil region" evidence="7">
    <location>
        <begin position="318"/>
        <end position="349"/>
    </location>
</feature>
<dbReference type="InterPro" id="IPR051537">
    <property type="entry name" value="DNA_Adenine_Mtase"/>
</dbReference>
<comment type="catalytic activity">
    <reaction evidence="6">
        <text>a 2'-deoxyadenosine in DNA + S-adenosyl-L-methionine = an N(6)-methyl-2'-deoxyadenosine in DNA + S-adenosyl-L-homocysteine + H(+)</text>
        <dbReference type="Rhea" id="RHEA:15197"/>
        <dbReference type="Rhea" id="RHEA-COMP:12418"/>
        <dbReference type="Rhea" id="RHEA-COMP:12419"/>
        <dbReference type="ChEBI" id="CHEBI:15378"/>
        <dbReference type="ChEBI" id="CHEBI:57856"/>
        <dbReference type="ChEBI" id="CHEBI:59789"/>
        <dbReference type="ChEBI" id="CHEBI:90615"/>
        <dbReference type="ChEBI" id="CHEBI:90616"/>
        <dbReference type="EC" id="2.1.1.72"/>
    </reaction>
</comment>
<evidence type="ECO:0000256" key="6">
    <source>
        <dbReference type="ARBA" id="ARBA00047942"/>
    </source>
</evidence>
<dbReference type="RefSeq" id="WP_269746163.1">
    <property type="nucleotide sequence ID" value="NZ_CDRZ01000236.1"/>
</dbReference>
<feature type="coiled-coil region" evidence="7">
    <location>
        <begin position="245"/>
        <end position="272"/>
    </location>
</feature>
<gene>
    <name evidence="9" type="ORF">SSCH_40004</name>
</gene>
<keyword evidence="3" id="KW-0808">Transferase</keyword>
<feature type="domain" description="DNA methylase adenine-specific" evidence="8">
    <location>
        <begin position="2"/>
        <end position="81"/>
    </location>
</feature>
<dbReference type="Pfam" id="PF02384">
    <property type="entry name" value="N6_Mtase"/>
    <property type="match status" value="1"/>
</dbReference>
<evidence type="ECO:0000256" key="3">
    <source>
        <dbReference type="ARBA" id="ARBA00022679"/>
    </source>
</evidence>
<dbReference type="GO" id="GO:0008170">
    <property type="term" value="F:N-methyltransferase activity"/>
    <property type="evidence" value="ECO:0007669"/>
    <property type="project" value="InterPro"/>
</dbReference>
<reference evidence="10" key="1">
    <citation type="submission" date="2015-01" db="EMBL/GenBank/DDBJ databases">
        <authorList>
            <person name="Manzoor Shahid"/>
            <person name="Zubair Saima"/>
        </authorList>
    </citation>
    <scope>NUCLEOTIDE SEQUENCE [LARGE SCALE GENOMIC DNA]</scope>
    <source>
        <strain evidence="10">Sp3</strain>
    </source>
</reference>
<dbReference type="GO" id="GO:0032259">
    <property type="term" value="P:methylation"/>
    <property type="evidence" value="ECO:0007669"/>
    <property type="project" value="UniProtKB-KW"/>
</dbReference>
<dbReference type="InterPro" id="IPR029063">
    <property type="entry name" value="SAM-dependent_MTases_sf"/>
</dbReference>
<organism evidence="9 10">
    <name type="scientific">Syntrophaceticus schinkii</name>
    <dbReference type="NCBI Taxonomy" id="499207"/>
    <lineage>
        <taxon>Bacteria</taxon>
        <taxon>Bacillati</taxon>
        <taxon>Bacillota</taxon>
        <taxon>Clostridia</taxon>
        <taxon>Thermoanaerobacterales</taxon>
        <taxon>Thermoanaerobacterales Family III. Incertae Sedis</taxon>
        <taxon>Syntrophaceticus</taxon>
    </lineage>
</organism>